<dbReference type="PANTHER" id="PTHR22801:SF63">
    <property type="entry name" value="C-TYPE LECTIN DOMAIN-CONTAINING PROTEIN"/>
    <property type="match status" value="1"/>
</dbReference>
<accession>A0AAV2PN97</accession>
<dbReference type="SMART" id="SM00034">
    <property type="entry name" value="CLECT"/>
    <property type="match status" value="1"/>
</dbReference>
<dbReference type="Gene3D" id="3.10.100.10">
    <property type="entry name" value="Mannose-Binding Protein A, subunit A"/>
    <property type="match status" value="1"/>
</dbReference>
<dbReference type="InterPro" id="IPR016187">
    <property type="entry name" value="CTDL_fold"/>
</dbReference>
<name>A0AAV2PN97_MEGNR</name>
<dbReference type="PANTHER" id="PTHR22801">
    <property type="entry name" value="LITHOSTATHINE"/>
    <property type="match status" value="1"/>
</dbReference>
<evidence type="ECO:0000259" key="2">
    <source>
        <dbReference type="PROSITE" id="PS50041"/>
    </source>
</evidence>
<reference evidence="3 4" key="1">
    <citation type="submission" date="2024-05" db="EMBL/GenBank/DDBJ databases">
        <authorList>
            <person name="Wallberg A."/>
        </authorList>
    </citation>
    <scope>NUCLEOTIDE SEQUENCE [LARGE SCALE GENOMIC DNA]</scope>
</reference>
<dbReference type="CDD" id="cd00037">
    <property type="entry name" value="CLECT"/>
    <property type="match status" value="1"/>
</dbReference>
<evidence type="ECO:0000313" key="4">
    <source>
        <dbReference type="Proteomes" id="UP001497623"/>
    </source>
</evidence>
<dbReference type="InterPro" id="IPR001304">
    <property type="entry name" value="C-type_lectin-like"/>
</dbReference>
<protein>
    <recommendedName>
        <fullName evidence="2">C-type lectin domain-containing protein</fullName>
    </recommendedName>
</protein>
<dbReference type="Proteomes" id="UP001497623">
    <property type="component" value="Unassembled WGS sequence"/>
</dbReference>
<keyword evidence="4" id="KW-1185">Reference proteome</keyword>
<gene>
    <name evidence="3" type="ORF">MNOR_LOCUS2634</name>
</gene>
<feature type="signal peptide" evidence="1">
    <location>
        <begin position="1"/>
        <end position="21"/>
    </location>
</feature>
<dbReference type="InterPro" id="IPR016186">
    <property type="entry name" value="C-type_lectin-like/link_sf"/>
</dbReference>
<organism evidence="3 4">
    <name type="scientific">Meganyctiphanes norvegica</name>
    <name type="common">Northern krill</name>
    <name type="synonym">Thysanopoda norvegica</name>
    <dbReference type="NCBI Taxonomy" id="48144"/>
    <lineage>
        <taxon>Eukaryota</taxon>
        <taxon>Metazoa</taxon>
        <taxon>Ecdysozoa</taxon>
        <taxon>Arthropoda</taxon>
        <taxon>Crustacea</taxon>
        <taxon>Multicrustacea</taxon>
        <taxon>Malacostraca</taxon>
        <taxon>Eumalacostraca</taxon>
        <taxon>Eucarida</taxon>
        <taxon>Euphausiacea</taxon>
        <taxon>Euphausiidae</taxon>
        <taxon>Meganyctiphanes</taxon>
    </lineage>
</organism>
<feature type="chain" id="PRO_5043517058" description="C-type lectin domain-containing protein" evidence="1">
    <location>
        <begin position="22"/>
        <end position="152"/>
    </location>
</feature>
<dbReference type="EMBL" id="CAXKWB010000824">
    <property type="protein sequence ID" value="CAL4062335.1"/>
    <property type="molecule type" value="Genomic_DNA"/>
</dbReference>
<keyword evidence="1" id="KW-0732">Signal</keyword>
<comment type="caution">
    <text evidence="3">The sequence shown here is derived from an EMBL/GenBank/DDBJ whole genome shotgun (WGS) entry which is preliminary data.</text>
</comment>
<evidence type="ECO:0000313" key="3">
    <source>
        <dbReference type="EMBL" id="CAL4062335.1"/>
    </source>
</evidence>
<dbReference type="PROSITE" id="PS50041">
    <property type="entry name" value="C_TYPE_LECTIN_2"/>
    <property type="match status" value="1"/>
</dbReference>
<feature type="domain" description="C-type lectin" evidence="2">
    <location>
        <begin position="30"/>
        <end position="149"/>
    </location>
</feature>
<sequence>MKTLQPLLLLTGAGFIITTESFCPEPFWPILHECFYAFTHKKVGWHEAREQCQDMGGDLAAPRRPVLLTMDLRDKGHIENLALGGYKPSNGNWSWVSPGRRIVEKWSSGEPNIRPDGHQEEGCVHYWPDGAMPFVADYNCNSSWGFVCQYLF</sequence>
<dbReference type="InterPro" id="IPR050801">
    <property type="entry name" value="Ca-Dep_Lectins_ImmuneDev"/>
</dbReference>
<evidence type="ECO:0000256" key="1">
    <source>
        <dbReference type="SAM" id="SignalP"/>
    </source>
</evidence>
<dbReference type="SUPFAM" id="SSF56436">
    <property type="entry name" value="C-type lectin-like"/>
    <property type="match status" value="1"/>
</dbReference>
<dbReference type="AlphaFoldDB" id="A0AAV2PN97"/>
<proteinExistence type="predicted"/>
<dbReference type="Pfam" id="PF00059">
    <property type="entry name" value="Lectin_C"/>
    <property type="match status" value="1"/>
</dbReference>